<dbReference type="PANTHER" id="PTHR33705:SF2">
    <property type="entry name" value="PHOSPHOCARRIER PROTEIN NPR"/>
    <property type="match status" value="1"/>
</dbReference>
<dbReference type="CDD" id="cd00367">
    <property type="entry name" value="PTS-HPr_like"/>
    <property type="match status" value="1"/>
</dbReference>
<dbReference type="Pfam" id="PF00381">
    <property type="entry name" value="PTS-HPr"/>
    <property type="match status" value="1"/>
</dbReference>
<dbReference type="SUPFAM" id="SSF55594">
    <property type="entry name" value="HPr-like"/>
    <property type="match status" value="1"/>
</dbReference>
<organism evidence="6 7">
    <name type="scientific">Haloarcula limicola</name>
    <dbReference type="NCBI Taxonomy" id="1429915"/>
    <lineage>
        <taxon>Archaea</taxon>
        <taxon>Methanobacteriati</taxon>
        <taxon>Methanobacteriota</taxon>
        <taxon>Stenosarchaea group</taxon>
        <taxon>Halobacteria</taxon>
        <taxon>Halobacteriales</taxon>
        <taxon>Haloarculaceae</taxon>
        <taxon>Haloarcula</taxon>
    </lineage>
</organism>
<keyword evidence="3" id="KW-0598">Phosphotransferase system</keyword>
<feature type="region of interest" description="Disordered" evidence="4">
    <location>
        <begin position="88"/>
        <end position="114"/>
    </location>
</feature>
<dbReference type="InterPro" id="IPR035895">
    <property type="entry name" value="HPr-like_sf"/>
</dbReference>
<feature type="compositionally biased region" description="Acidic residues" evidence="4">
    <location>
        <begin position="90"/>
        <end position="114"/>
    </location>
</feature>
<accession>A0A8J8C4V5</accession>
<evidence type="ECO:0000259" key="5">
    <source>
        <dbReference type="PROSITE" id="PS51350"/>
    </source>
</evidence>
<evidence type="ECO:0000313" key="7">
    <source>
        <dbReference type="Proteomes" id="UP000766550"/>
    </source>
</evidence>
<dbReference type="Gene3D" id="3.30.1340.10">
    <property type="entry name" value="HPr-like"/>
    <property type="match status" value="1"/>
</dbReference>
<dbReference type="InterPro" id="IPR050399">
    <property type="entry name" value="HPr"/>
</dbReference>
<dbReference type="InterPro" id="IPR001020">
    <property type="entry name" value="PTS_HPr_His_P_site"/>
</dbReference>
<dbReference type="Proteomes" id="UP000766550">
    <property type="component" value="Unassembled WGS sequence"/>
</dbReference>
<keyword evidence="2" id="KW-0963">Cytoplasm</keyword>
<dbReference type="GO" id="GO:0005737">
    <property type="term" value="C:cytoplasm"/>
    <property type="evidence" value="ECO:0007669"/>
    <property type="project" value="UniProtKB-SubCell"/>
</dbReference>
<evidence type="ECO:0000256" key="3">
    <source>
        <dbReference type="ARBA" id="ARBA00022683"/>
    </source>
</evidence>
<reference evidence="6 7" key="1">
    <citation type="submission" date="2021-06" db="EMBL/GenBank/DDBJ databases">
        <title>New haloarchaea isolates fom saline soil.</title>
        <authorList>
            <person name="Duran-Viseras A."/>
            <person name="Sanchez-Porro C.S."/>
            <person name="Ventosa A."/>
        </authorList>
    </citation>
    <scope>NUCLEOTIDE SEQUENCE [LARGE SCALE GENOMIC DNA]</scope>
    <source>
        <strain evidence="6 7">JCM 183640</strain>
    </source>
</reference>
<proteinExistence type="predicted"/>
<protein>
    <submittedName>
        <fullName evidence="6">HPr family phosphocarrier protein</fullName>
    </submittedName>
</protein>
<evidence type="ECO:0000313" key="6">
    <source>
        <dbReference type="EMBL" id="MBV0924584.1"/>
    </source>
</evidence>
<dbReference type="AlphaFoldDB" id="A0A8J8C4V5"/>
<gene>
    <name evidence="6" type="ORF">KTS45_10280</name>
</gene>
<dbReference type="NCBIfam" id="TIGR01003">
    <property type="entry name" value="PTS_HPr_family"/>
    <property type="match status" value="1"/>
</dbReference>
<name>A0A8J8C4V5_9EURY</name>
<dbReference type="OrthoDB" id="307063at2157"/>
<keyword evidence="7" id="KW-1185">Reference proteome</keyword>
<evidence type="ECO:0000256" key="2">
    <source>
        <dbReference type="ARBA" id="ARBA00022490"/>
    </source>
</evidence>
<dbReference type="PRINTS" id="PR00107">
    <property type="entry name" value="PHOSPHOCPHPR"/>
</dbReference>
<sequence length="114" mass="11507">MGMDRTVEIVPEAGLHARPASKLVQTANAYDATVRIGHAGADDDELVSADSMLAVTGLNAQQGDEVVLVAEGSDAEAALDALEAVLTTPVEDEDGSAAGAEDAEAETGDTEGDP</sequence>
<dbReference type="PROSITE" id="PS51350">
    <property type="entry name" value="PTS_HPR_DOM"/>
    <property type="match status" value="1"/>
</dbReference>
<dbReference type="GO" id="GO:0009401">
    <property type="term" value="P:phosphoenolpyruvate-dependent sugar phosphotransferase system"/>
    <property type="evidence" value="ECO:0007669"/>
    <property type="project" value="UniProtKB-KW"/>
</dbReference>
<evidence type="ECO:0000256" key="1">
    <source>
        <dbReference type="ARBA" id="ARBA00004496"/>
    </source>
</evidence>
<feature type="domain" description="HPr" evidence="5">
    <location>
        <begin position="2"/>
        <end position="94"/>
    </location>
</feature>
<comment type="caution">
    <text evidence="6">The sequence shown here is derived from an EMBL/GenBank/DDBJ whole genome shotgun (WGS) entry which is preliminary data.</text>
</comment>
<dbReference type="InterPro" id="IPR000032">
    <property type="entry name" value="HPr-like"/>
</dbReference>
<dbReference type="EMBL" id="JAHQXF010000002">
    <property type="protein sequence ID" value="MBV0924584.1"/>
    <property type="molecule type" value="Genomic_DNA"/>
</dbReference>
<comment type="subcellular location">
    <subcellularLocation>
        <location evidence="1">Cytoplasm</location>
    </subcellularLocation>
</comment>
<dbReference type="PANTHER" id="PTHR33705">
    <property type="entry name" value="PHOSPHOCARRIER PROTEIN HPR"/>
    <property type="match status" value="1"/>
</dbReference>
<evidence type="ECO:0000256" key="4">
    <source>
        <dbReference type="SAM" id="MobiDB-lite"/>
    </source>
</evidence>
<dbReference type="PROSITE" id="PS00369">
    <property type="entry name" value="PTS_HPR_HIS"/>
    <property type="match status" value="1"/>
</dbReference>